<dbReference type="PANTHER" id="PTHR10099">
    <property type="entry name" value="PHOSPHORIBOSYLFORMYLGLYCINAMIDINE SYNTHASE"/>
    <property type="match status" value="1"/>
</dbReference>
<evidence type="ECO:0000313" key="2">
    <source>
        <dbReference type="EMBL" id="MBO8475257.1"/>
    </source>
</evidence>
<dbReference type="GO" id="GO:0006164">
    <property type="term" value="P:purine nucleotide biosynthetic process"/>
    <property type="evidence" value="ECO:0007669"/>
    <property type="project" value="TreeGrafter"/>
</dbReference>
<gene>
    <name evidence="2" type="ORF">IAB91_08215</name>
</gene>
<evidence type="ECO:0000313" key="3">
    <source>
        <dbReference type="Proteomes" id="UP000823757"/>
    </source>
</evidence>
<dbReference type="SUPFAM" id="SSF56042">
    <property type="entry name" value="PurM C-terminal domain-like"/>
    <property type="match status" value="1"/>
</dbReference>
<organism evidence="2 3">
    <name type="scientific">Candidatus Cryptobacteroides faecigallinarum</name>
    <dbReference type="NCBI Taxonomy" id="2840763"/>
    <lineage>
        <taxon>Bacteria</taxon>
        <taxon>Pseudomonadati</taxon>
        <taxon>Bacteroidota</taxon>
        <taxon>Bacteroidia</taxon>
        <taxon>Bacteroidales</taxon>
        <taxon>Candidatus Cryptobacteroides</taxon>
    </lineage>
</organism>
<protein>
    <recommendedName>
        <fullName evidence="1">PurM-like C-terminal domain-containing protein</fullName>
    </recommendedName>
</protein>
<comment type="caution">
    <text evidence="2">The sequence shown here is derived from an EMBL/GenBank/DDBJ whole genome shotgun (WGS) entry which is preliminary data.</text>
</comment>
<dbReference type="GO" id="GO:0005737">
    <property type="term" value="C:cytoplasm"/>
    <property type="evidence" value="ECO:0007669"/>
    <property type="project" value="TreeGrafter"/>
</dbReference>
<dbReference type="Proteomes" id="UP000823757">
    <property type="component" value="Unassembled WGS sequence"/>
</dbReference>
<evidence type="ECO:0000259" key="1">
    <source>
        <dbReference type="Pfam" id="PF02769"/>
    </source>
</evidence>
<dbReference type="PANTHER" id="PTHR10099:SF1">
    <property type="entry name" value="PHOSPHORIBOSYLFORMYLGLYCINAMIDINE SYNTHASE"/>
    <property type="match status" value="1"/>
</dbReference>
<dbReference type="AlphaFoldDB" id="A0A9D9IN08"/>
<reference evidence="2" key="2">
    <citation type="journal article" date="2021" name="PeerJ">
        <title>Extensive microbial diversity within the chicken gut microbiome revealed by metagenomics and culture.</title>
        <authorList>
            <person name="Gilroy R."/>
            <person name="Ravi A."/>
            <person name="Getino M."/>
            <person name="Pursley I."/>
            <person name="Horton D.L."/>
            <person name="Alikhan N.F."/>
            <person name="Baker D."/>
            <person name="Gharbi K."/>
            <person name="Hall N."/>
            <person name="Watson M."/>
            <person name="Adriaenssens E.M."/>
            <person name="Foster-Nyarko E."/>
            <person name="Jarju S."/>
            <person name="Secka A."/>
            <person name="Antonio M."/>
            <person name="Oren A."/>
            <person name="Chaudhuri R.R."/>
            <person name="La Ragione R."/>
            <person name="Hildebrand F."/>
            <person name="Pallen M.J."/>
        </authorList>
    </citation>
    <scope>NUCLEOTIDE SEQUENCE</scope>
    <source>
        <strain evidence="2">B1-13419</strain>
    </source>
</reference>
<feature type="domain" description="PurM-like C-terminal" evidence="1">
    <location>
        <begin position="249"/>
        <end position="373"/>
    </location>
</feature>
<sequence>MVDRSDILFSEYIIDGASMESTPADMLKECMPVQMWEQFLNRWHNALKDNGGQDGGEMRPAPIIDETRDKVPVNFKYESGRTEEYLEQIFSLIPGRDENMVNPDHPFSATRIAVASSILSSLWKEGHFRLNNLDMAALWEWDTAPVGNMAAFYNSVEAATGYVYDLGVKLTSIAIRERQGVCRAGFVISGVQNWMPFDDALEYVPDMDAEDVLGPEAGHPQEKIWLRESRKCPGTVVLDDSVRGDSEGSWLVYIPFDTCSHKLGGSMLSEVLGKGNENGPEISDPDYFIDCFEVVRELVEDGVVMSGVSVGQGGLAAAVARMLGRFQESGLQRPECGIDLDISGIEQAYVEADPIRVLFSEIPGAVIQISSADYDYVDAQLMLQDIAYYPLGHPVADGRPVRLTSSSRTKLSAILAALMDGQSSEGED</sequence>
<name>A0A9D9IN08_9BACT</name>
<reference evidence="2" key="1">
    <citation type="submission" date="2020-10" db="EMBL/GenBank/DDBJ databases">
        <authorList>
            <person name="Gilroy R."/>
        </authorList>
    </citation>
    <scope>NUCLEOTIDE SEQUENCE</scope>
    <source>
        <strain evidence="2">B1-13419</strain>
    </source>
</reference>
<dbReference type="Gene3D" id="3.90.650.10">
    <property type="entry name" value="PurM-like C-terminal domain"/>
    <property type="match status" value="1"/>
</dbReference>
<dbReference type="GO" id="GO:0004642">
    <property type="term" value="F:phosphoribosylformylglycinamidine synthase activity"/>
    <property type="evidence" value="ECO:0007669"/>
    <property type="project" value="TreeGrafter"/>
</dbReference>
<dbReference type="EMBL" id="JADIMD010000121">
    <property type="protein sequence ID" value="MBO8475257.1"/>
    <property type="molecule type" value="Genomic_DNA"/>
</dbReference>
<proteinExistence type="predicted"/>
<accession>A0A9D9IN08</accession>
<dbReference type="Pfam" id="PF02769">
    <property type="entry name" value="AIRS_C"/>
    <property type="match status" value="1"/>
</dbReference>
<dbReference type="InterPro" id="IPR010918">
    <property type="entry name" value="PurM-like_C_dom"/>
</dbReference>
<dbReference type="InterPro" id="IPR036676">
    <property type="entry name" value="PurM-like_C_sf"/>
</dbReference>